<evidence type="ECO:0000313" key="2">
    <source>
        <dbReference type="Proteomes" id="UP000501802"/>
    </source>
</evidence>
<dbReference type="KEGG" id="spib:G8759_04240"/>
<dbReference type="AlphaFoldDB" id="A0A6G9AHF2"/>
<evidence type="ECO:0000313" key="1">
    <source>
        <dbReference type="EMBL" id="QIP11897.1"/>
    </source>
</evidence>
<keyword evidence="2" id="KW-1185">Reference proteome</keyword>
<organism evidence="1 2">
    <name type="scientific">Spirosoma aureum</name>
    <dbReference type="NCBI Taxonomy" id="2692134"/>
    <lineage>
        <taxon>Bacteria</taxon>
        <taxon>Pseudomonadati</taxon>
        <taxon>Bacteroidota</taxon>
        <taxon>Cytophagia</taxon>
        <taxon>Cytophagales</taxon>
        <taxon>Cytophagaceae</taxon>
        <taxon>Spirosoma</taxon>
    </lineage>
</organism>
<proteinExistence type="predicted"/>
<name>A0A6G9AHF2_9BACT</name>
<protein>
    <submittedName>
        <fullName evidence="1">Uncharacterized protein</fullName>
    </submittedName>
</protein>
<dbReference type="RefSeq" id="WP_167205528.1">
    <property type="nucleotide sequence ID" value="NZ_CP050063.1"/>
</dbReference>
<dbReference type="Proteomes" id="UP000501802">
    <property type="component" value="Chromosome"/>
</dbReference>
<accession>A0A6G9AHF2</accession>
<gene>
    <name evidence="1" type="ORF">G8759_04240</name>
</gene>
<sequence length="153" mass="17112">MNKLIVGLLLLIGLLVAFYFWLKPLTPQQHAEKYSELEIPGEVQVTEFSDQSSIFFGGGIICGELVLGKNQIESLRSQASQKNYVFTDSLGDSKRLVRAVTQRGCCDSTNANISTHSGFYKRFGEDSKGSQYAIIDVTAQRLYFFHAKVSELF</sequence>
<reference evidence="1 2" key="1">
    <citation type="submission" date="2020-03" db="EMBL/GenBank/DDBJ databases">
        <authorList>
            <person name="Kim M.K."/>
        </authorList>
    </citation>
    <scope>NUCLEOTIDE SEQUENCE [LARGE SCALE GENOMIC DNA]</scope>
    <source>
        <strain evidence="1 2">BT328</strain>
    </source>
</reference>
<dbReference type="EMBL" id="CP050063">
    <property type="protein sequence ID" value="QIP11897.1"/>
    <property type="molecule type" value="Genomic_DNA"/>
</dbReference>